<feature type="region of interest" description="Disordered" evidence="10">
    <location>
        <begin position="736"/>
        <end position="757"/>
    </location>
</feature>
<accession>A0A2C6LFD5</accession>
<dbReference type="OrthoDB" id="28053at2759"/>
<comment type="similarity">
    <text evidence="3 9">Belongs to the adaptor complexes large subunit family.</text>
</comment>
<evidence type="ECO:0000256" key="1">
    <source>
        <dbReference type="ARBA" id="ARBA00004156"/>
    </source>
</evidence>
<dbReference type="Gene3D" id="2.60.40.1230">
    <property type="match status" value="1"/>
</dbReference>
<evidence type="ECO:0000256" key="6">
    <source>
        <dbReference type="ARBA" id="ARBA00023034"/>
    </source>
</evidence>
<dbReference type="InterPro" id="IPR013041">
    <property type="entry name" value="Clathrin_app_Ig-like_sf"/>
</dbReference>
<feature type="compositionally biased region" description="Polar residues" evidence="10">
    <location>
        <begin position="625"/>
        <end position="647"/>
    </location>
</feature>
<dbReference type="GO" id="GO:0030121">
    <property type="term" value="C:AP-1 adaptor complex"/>
    <property type="evidence" value="ECO:0007669"/>
    <property type="project" value="InterPro"/>
</dbReference>
<dbReference type="Pfam" id="PF01602">
    <property type="entry name" value="Adaptin_N"/>
    <property type="match status" value="1"/>
</dbReference>
<dbReference type="InterPro" id="IPR002553">
    <property type="entry name" value="Clathrin/coatomer_adapt-like_N"/>
</dbReference>
<feature type="region of interest" description="Disordered" evidence="10">
    <location>
        <begin position="625"/>
        <end position="721"/>
    </location>
</feature>
<dbReference type="GO" id="GO:0006886">
    <property type="term" value="P:intracellular protein transport"/>
    <property type="evidence" value="ECO:0007669"/>
    <property type="project" value="UniProtKB-UniRule"/>
</dbReference>
<dbReference type="InterPro" id="IPR011989">
    <property type="entry name" value="ARM-like"/>
</dbReference>
<dbReference type="InterPro" id="IPR008152">
    <property type="entry name" value="Clathrin_a/b/g-adaptin_app_Ig"/>
</dbReference>
<evidence type="ECO:0000256" key="9">
    <source>
        <dbReference type="PIRNR" id="PIRNR037094"/>
    </source>
</evidence>
<evidence type="ECO:0000256" key="4">
    <source>
        <dbReference type="ARBA" id="ARBA00022448"/>
    </source>
</evidence>
<evidence type="ECO:0000256" key="5">
    <source>
        <dbReference type="ARBA" id="ARBA00022927"/>
    </source>
</evidence>
<feature type="region of interest" description="Disordered" evidence="10">
    <location>
        <begin position="822"/>
        <end position="871"/>
    </location>
</feature>
<dbReference type="PROSITE" id="PS50180">
    <property type="entry name" value="GAE"/>
    <property type="match status" value="1"/>
</dbReference>
<keyword evidence="8 9" id="KW-0968">Cytoplasmic vesicle</keyword>
<comment type="caution">
    <text evidence="12">The sequence shown here is derived from an EMBL/GenBank/DDBJ whole genome shotgun (WGS) entry which is preliminary data.</text>
</comment>
<dbReference type="GO" id="GO:0016192">
    <property type="term" value="P:vesicle-mediated transport"/>
    <property type="evidence" value="ECO:0007669"/>
    <property type="project" value="InterPro"/>
</dbReference>
<evidence type="ECO:0000313" key="13">
    <source>
        <dbReference type="Proteomes" id="UP000221165"/>
    </source>
</evidence>
<organism evidence="12 13">
    <name type="scientific">Cystoisospora suis</name>
    <dbReference type="NCBI Taxonomy" id="483139"/>
    <lineage>
        <taxon>Eukaryota</taxon>
        <taxon>Sar</taxon>
        <taxon>Alveolata</taxon>
        <taxon>Apicomplexa</taxon>
        <taxon>Conoidasida</taxon>
        <taxon>Coccidia</taxon>
        <taxon>Eucoccidiorida</taxon>
        <taxon>Eimeriorina</taxon>
        <taxon>Sarcocystidae</taxon>
        <taxon>Cystoisospora</taxon>
    </lineage>
</organism>
<dbReference type="RefSeq" id="XP_067927071.1">
    <property type="nucleotide sequence ID" value="XM_068060946.1"/>
</dbReference>
<keyword evidence="13" id="KW-1185">Reference proteome</keyword>
<gene>
    <name evidence="12" type="ORF">CSUI_000715</name>
</gene>
<dbReference type="PIRSF" id="PIRSF037094">
    <property type="entry name" value="AP1_complex_gamma"/>
    <property type="match status" value="1"/>
</dbReference>
<dbReference type="PANTHER" id="PTHR22780">
    <property type="entry name" value="ADAPTIN, ALPHA/GAMMA/EPSILON"/>
    <property type="match status" value="1"/>
</dbReference>
<feature type="compositionally biased region" description="Gly residues" evidence="10">
    <location>
        <begin position="857"/>
        <end position="869"/>
    </location>
</feature>
<reference evidence="12 13" key="1">
    <citation type="journal article" date="2017" name="Int. J. Parasitol.">
        <title>The genome of the protozoan parasite Cystoisospora suis and a reverse vaccinology approach to identify vaccine candidates.</title>
        <authorList>
            <person name="Palmieri N."/>
            <person name="Shrestha A."/>
            <person name="Ruttkowski B."/>
            <person name="Beck T."/>
            <person name="Vogl C."/>
            <person name="Tomley F."/>
            <person name="Blake D.P."/>
            <person name="Joachim A."/>
        </authorList>
    </citation>
    <scope>NUCLEOTIDE SEQUENCE [LARGE SCALE GENOMIC DNA]</scope>
    <source>
        <strain evidence="12 13">Wien I</strain>
    </source>
</reference>
<dbReference type="SMART" id="SM00809">
    <property type="entry name" value="Alpha_adaptinC2"/>
    <property type="match status" value="1"/>
</dbReference>
<keyword evidence="6 9" id="KW-0333">Golgi apparatus</keyword>
<dbReference type="GeneID" id="94424157"/>
<keyword evidence="7 9" id="KW-0472">Membrane</keyword>
<evidence type="ECO:0000256" key="8">
    <source>
        <dbReference type="ARBA" id="ARBA00023329"/>
    </source>
</evidence>
<dbReference type="Proteomes" id="UP000221165">
    <property type="component" value="Unassembled WGS sequence"/>
</dbReference>
<feature type="compositionally biased region" description="Polar residues" evidence="10">
    <location>
        <begin position="702"/>
        <end position="721"/>
    </location>
</feature>
<keyword evidence="4 9" id="KW-0813">Transport</keyword>
<evidence type="ECO:0000259" key="11">
    <source>
        <dbReference type="PROSITE" id="PS50180"/>
    </source>
</evidence>
<dbReference type="VEuPathDB" id="ToxoDB:CSUI_000715"/>
<feature type="domain" description="GAE" evidence="11">
    <location>
        <begin position="867"/>
        <end position="996"/>
    </location>
</feature>
<evidence type="ECO:0000256" key="7">
    <source>
        <dbReference type="ARBA" id="ARBA00023136"/>
    </source>
</evidence>
<feature type="compositionally biased region" description="Basic and acidic residues" evidence="10">
    <location>
        <begin position="691"/>
        <end position="701"/>
    </location>
</feature>
<keyword evidence="5 9" id="KW-0653">Protein transport</keyword>
<dbReference type="EMBL" id="MIGC01000283">
    <property type="protein sequence ID" value="PHJ25424.1"/>
    <property type="molecule type" value="Genomic_DNA"/>
</dbReference>
<feature type="compositionally biased region" description="Polar residues" evidence="10">
    <location>
        <begin position="736"/>
        <end position="747"/>
    </location>
</feature>
<proteinExistence type="inferred from homology"/>
<sequence>MSCKLREFIRNTRAAKTAADERAVVSKECAEIRTAFKEGDGRYRHRNVAKVLFISMLGYPTQFAQLECLKLLASPRFAEKRVGYLGLSCLLDEQSEVLMLATNSIKNDLQHPNQYVNGMALTALGNIGTSEMCAAIASQVEDLVRCSNPFIRKKAALCGVRLVKKVPDCEDKFAACLPALLADRNHGVLISACALLMALLERNPSLVESLRVHLPALVKSLKACLTAGYAHAAEYDIAGITDPFLQCKLLRVLAQLAKGNAAASSSLSDVLAHVATNTEGAKNVGNSVLYECVQTIMAIEDDPGLRVLGVNLLGRFLSSRELNVKYVALGTLQQVVKVDSKAVMRHRDTLLECLKDQDLSLRRRAVDVIFCLITDDNVRGLVKELLNFLLMLNDADFKQLVINKIAVATHRHAPTTRWQVDTLFKVMVLAGNSVDDAIIYSFVDLVVSTPPLHSYIVHKFFFSLQDNFATNAALWQAGLYCIGEFGDLLVKSDKQHLLGTSGSAGTVTMESLRIAPSQVTDLLFSLADQLSKFPEQKRILLTQTLLTAAAKLAARLPSEHDRLVGLLKKFESSSSEEVQQRSSEYINLLVTEEWRQNGTIFDRMPVSDSAKLASRRSLETLGDGFSSTSAILRPSRTTSTEDNSNSATPPPSRPVGEVCFDATDVPLDTGGLTASKRSGGSATAPAAAGESSERVDGDRQTAVHNGVSSGTHTKAPSSSQAGDLLDLVDLMGLESNSSSSALPQTATAGAAPKVQTSAPTKTDSIDILADLLGGTSISSTGTGPVPPVAVTNSTFDVISTNSSKAGGAGDSSGLDDVFGLSSSTSPVGPGAGISGEKAPGTPSTPFDDFVGDLTGSRNGGAGGRNGSGPSGMRILNEDDLCVDFVCSREQQGGNPMSATVKIRAEFGNQGEKDISNLLFEAAVPKYLKLSILPASGTSIPRKSKAAVTQEMHVVSCPESGVGGMGAKGKPLLMKCRISFTKDGVPQQKFVNVSDFPPGLL</sequence>
<dbReference type="Gene3D" id="1.25.10.10">
    <property type="entry name" value="Leucine-rich Repeat Variant"/>
    <property type="match status" value="1"/>
</dbReference>
<evidence type="ECO:0000256" key="2">
    <source>
        <dbReference type="ARBA" id="ARBA00004555"/>
    </source>
</evidence>
<dbReference type="AlphaFoldDB" id="A0A2C6LFD5"/>
<protein>
    <recommendedName>
        <fullName evidence="9">AP-1 complex subunit gamma</fullName>
    </recommendedName>
</protein>
<dbReference type="SUPFAM" id="SSF48371">
    <property type="entry name" value="ARM repeat"/>
    <property type="match status" value="1"/>
</dbReference>
<evidence type="ECO:0000256" key="3">
    <source>
        <dbReference type="ARBA" id="ARBA00006613"/>
    </source>
</evidence>
<dbReference type="Pfam" id="PF02883">
    <property type="entry name" value="Alpha_adaptinC2"/>
    <property type="match status" value="1"/>
</dbReference>
<evidence type="ECO:0000313" key="12">
    <source>
        <dbReference type="EMBL" id="PHJ25424.1"/>
    </source>
</evidence>
<evidence type="ECO:0000256" key="10">
    <source>
        <dbReference type="SAM" id="MobiDB-lite"/>
    </source>
</evidence>
<comment type="subcellular location">
    <subcellularLocation>
        <location evidence="1">Cytoplasmic vesicle membrane</location>
    </subcellularLocation>
    <subcellularLocation>
        <location evidence="2">Golgi apparatus</location>
    </subcellularLocation>
</comment>
<feature type="compositionally biased region" description="Low complexity" evidence="10">
    <location>
        <begin position="678"/>
        <end position="690"/>
    </location>
</feature>
<dbReference type="InterPro" id="IPR017107">
    <property type="entry name" value="AP1_complex_gsu"/>
</dbReference>
<dbReference type="InterPro" id="IPR050840">
    <property type="entry name" value="Adaptor_Complx_Large_Subunit"/>
</dbReference>
<dbReference type="SUPFAM" id="SSF49348">
    <property type="entry name" value="Clathrin adaptor appendage domain"/>
    <property type="match status" value="1"/>
</dbReference>
<name>A0A2C6LFD5_9APIC</name>
<dbReference type="InterPro" id="IPR016024">
    <property type="entry name" value="ARM-type_fold"/>
</dbReference>
<dbReference type="InterPro" id="IPR008153">
    <property type="entry name" value="GAE_dom"/>
</dbReference>